<evidence type="ECO:0000313" key="3">
    <source>
        <dbReference type="Proteomes" id="UP000824782"/>
    </source>
</evidence>
<dbReference type="AlphaFoldDB" id="A0AAV7AFN2"/>
<protein>
    <submittedName>
        <fullName evidence="2">Uncharacterized protein</fullName>
    </submittedName>
</protein>
<sequence length="84" mass="9145">MNSSEATVGVFMWRRLQGTERCPHKTRSHKGSLSAGAAADTGLFFWGCCSFAVKVNGDTKVPRTDPHIQPQLLPHAPIISSPVR</sequence>
<feature type="region of interest" description="Disordered" evidence="1">
    <location>
        <begin position="64"/>
        <end position="84"/>
    </location>
</feature>
<evidence type="ECO:0000313" key="2">
    <source>
        <dbReference type="EMBL" id="KAG8557901.1"/>
    </source>
</evidence>
<dbReference type="Proteomes" id="UP000824782">
    <property type="component" value="Unassembled WGS sequence"/>
</dbReference>
<dbReference type="EMBL" id="WNYA01000008">
    <property type="protein sequence ID" value="KAG8557901.1"/>
    <property type="molecule type" value="Genomic_DNA"/>
</dbReference>
<name>A0AAV7AFN2_ENGPU</name>
<comment type="caution">
    <text evidence="2">The sequence shown here is derived from an EMBL/GenBank/DDBJ whole genome shotgun (WGS) entry which is preliminary data.</text>
</comment>
<keyword evidence="3" id="KW-1185">Reference proteome</keyword>
<gene>
    <name evidence="2" type="ORF">GDO81_016774</name>
</gene>
<accession>A0AAV7AFN2</accession>
<proteinExistence type="predicted"/>
<reference evidence="2" key="1">
    <citation type="thesis" date="2020" institute="ProQuest LLC" country="789 East Eisenhower Parkway, Ann Arbor, MI, USA">
        <title>Comparative Genomics and Chromosome Evolution.</title>
        <authorList>
            <person name="Mudd A.B."/>
        </authorList>
    </citation>
    <scope>NUCLEOTIDE SEQUENCE</scope>
    <source>
        <strain evidence="2">237g6f4</strain>
        <tissue evidence="2">Blood</tissue>
    </source>
</reference>
<evidence type="ECO:0000256" key="1">
    <source>
        <dbReference type="SAM" id="MobiDB-lite"/>
    </source>
</evidence>
<organism evidence="2 3">
    <name type="scientific">Engystomops pustulosus</name>
    <name type="common">Tungara frog</name>
    <name type="synonym">Physalaemus pustulosus</name>
    <dbReference type="NCBI Taxonomy" id="76066"/>
    <lineage>
        <taxon>Eukaryota</taxon>
        <taxon>Metazoa</taxon>
        <taxon>Chordata</taxon>
        <taxon>Craniata</taxon>
        <taxon>Vertebrata</taxon>
        <taxon>Euteleostomi</taxon>
        <taxon>Amphibia</taxon>
        <taxon>Batrachia</taxon>
        <taxon>Anura</taxon>
        <taxon>Neobatrachia</taxon>
        <taxon>Hyloidea</taxon>
        <taxon>Leptodactylidae</taxon>
        <taxon>Leiuperinae</taxon>
        <taxon>Engystomops</taxon>
    </lineage>
</organism>